<evidence type="ECO:0000256" key="8">
    <source>
        <dbReference type="ARBA" id="ARBA00023136"/>
    </source>
</evidence>
<proteinExistence type="predicted"/>
<dbReference type="Pfam" id="PF07963">
    <property type="entry name" value="N_methyl"/>
    <property type="match status" value="1"/>
</dbReference>
<dbReference type="EMBL" id="PEIB01000017">
    <property type="protein sequence ID" value="RXJ72661.1"/>
    <property type="molecule type" value="Genomic_DNA"/>
</dbReference>
<keyword evidence="4" id="KW-0488">Methylation</keyword>
<dbReference type="AlphaFoldDB" id="A0A4Q0YUG3"/>
<evidence type="ECO:0000256" key="3">
    <source>
        <dbReference type="ARBA" id="ARBA00022475"/>
    </source>
</evidence>
<dbReference type="Gene3D" id="3.55.40.10">
    <property type="entry name" value="minor pseudopilin epsh domain"/>
    <property type="match status" value="1"/>
</dbReference>
<keyword evidence="7" id="KW-1133">Transmembrane helix</keyword>
<comment type="caution">
    <text evidence="10">The sequence shown here is derived from an EMBL/GenBank/DDBJ whole genome shotgun (WGS) entry which is preliminary data.</text>
</comment>
<dbReference type="InterPro" id="IPR002416">
    <property type="entry name" value="T2SS_protein-GspH"/>
</dbReference>
<dbReference type="InterPro" id="IPR012902">
    <property type="entry name" value="N_methyl_site"/>
</dbReference>
<dbReference type="RefSeq" id="WP_129122885.1">
    <property type="nucleotide sequence ID" value="NZ_PEIB01000017.1"/>
</dbReference>
<dbReference type="Proteomes" id="UP000290287">
    <property type="component" value="Unassembled WGS sequence"/>
</dbReference>
<evidence type="ECO:0000256" key="7">
    <source>
        <dbReference type="ARBA" id="ARBA00022989"/>
    </source>
</evidence>
<dbReference type="NCBIfam" id="TIGR01708">
    <property type="entry name" value="typeII_sec_gspH"/>
    <property type="match status" value="1"/>
</dbReference>
<organism evidence="10 11">
    <name type="scientific">Veronia nyctiphanis</name>
    <dbReference type="NCBI Taxonomy" id="1278244"/>
    <lineage>
        <taxon>Bacteria</taxon>
        <taxon>Pseudomonadati</taxon>
        <taxon>Pseudomonadota</taxon>
        <taxon>Gammaproteobacteria</taxon>
        <taxon>Vibrionales</taxon>
        <taxon>Vibrionaceae</taxon>
        <taxon>Veronia</taxon>
    </lineage>
</organism>
<dbReference type="NCBIfam" id="TIGR02532">
    <property type="entry name" value="IV_pilin_GFxxxE"/>
    <property type="match status" value="1"/>
</dbReference>
<dbReference type="GO" id="GO:0005886">
    <property type="term" value="C:plasma membrane"/>
    <property type="evidence" value="ECO:0007669"/>
    <property type="project" value="UniProtKB-SubCell"/>
</dbReference>
<accession>A0A4Q0YUG3</accession>
<evidence type="ECO:0000256" key="5">
    <source>
        <dbReference type="ARBA" id="ARBA00022519"/>
    </source>
</evidence>
<keyword evidence="3" id="KW-1003">Cell membrane</keyword>
<dbReference type="PRINTS" id="PR00885">
    <property type="entry name" value="BCTERIALGSPH"/>
</dbReference>
<dbReference type="GO" id="GO:0015628">
    <property type="term" value="P:protein secretion by the type II secretion system"/>
    <property type="evidence" value="ECO:0007669"/>
    <property type="project" value="InterPro"/>
</dbReference>
<gene>
    <name evidence="10" type="primary">gspH</name>
    <name evidence="10" type="ORF">CS022_14590</name>
</gene>
<evidence type="ECO:0000256" key="9">
    <source>
        <dbReference type="ARBA" id="ARBA00030775"/>
    </source>
</evidence>
<reference evidence="10 11" key="1">
    <citation type="submission" date="2017-10" db="EMBL/GenBank/DDBJ databases">
        <title>Nyctiphanis sp. nov., isolated from the stomach of the euphausiid Nyctiphanes simplex (Hansen, 1911) in the Gulf of California.</title>
        <authorList>
            <person name="Gomez-Gil B."/>
            <person name="Aguilar-Mendez M."/>
            <person name="Lopez-Cortes A."/>
            <person name="Gomez-Gutierrez J."/>
            <person name="Roque A."/>
            <person name="Lang E."/>
            <person name="Gonzalez-Castillo A."/>
        </authorList>
    </citation>
    <scope>NUCLEOTIDE SEQUENCE [LARGE SCALE GENOMIC DNA]</scope>
    <source>
        <strain evidence="10 11">CAIM 600</strain>
    </source>
</reference>
<dbReference type="OrthoDB" id="5730913at2"/>
<dbReference type="GO" id="GO:0015627">
    <property type="term" value="C:type II protein secretion system complex"/>
    <property type="evidence" value="ECO:0007669"/>
    <property type="project" value="InterPro"/>
</dbReference>
<name>A0A4Q0YUG3_9GAMM</name>
<keyword evidence="5" id="KW-0997">Cell inner membrane</keyword>
<evidence type="ECO:0000313" key="10">
    <source>
        <dbReference type="EMBL" id="RXJ72661.1"/>
    </source>
</evidence>
<keyword evidence="8" id="KW-0472">Membrane</keyword>
<dbReference type="InterPro" id="IPR049875">
    <property type="entry name" value="TypeII_GspH"/>
</dbReference>
<keyword evidence="11" id="KW-1185">Reference proteome</keyword>
<dbReference type="InterPro" id="IPR045584">
    <property type="entry name" value="Pilin-like"/>
</dbReference>
<sequence>MLSRRHGGFTLLEILLVLVVLGLSAAVVVPNISSNNKDTVKEESQRFFRLMQLWSEEAMLSSETLGVRVEDKSYHLMKLSSDDWVRVEEGRYSKDIELPEDVEVELEVTGFTDQDDRLFSRESLFDDTLFEDEEEKEKLDPPQIILMGNGEIIPFRMTFYEKDEALWQVEGNELAVFDIKPAGEESE</sequence>
<evidence type="ECO:0000313" key="11">
    <source>
        <dbReference type="Proteomes" id="UP000290287"/>
    </source>
</evidence>
<evidence type="ECO:0000256" key="6">
    <source>
        <dbReference type="ARBA" id="ARBA00022692"/>
    </source>
</evidence>
<protein>
    <recommendedName>
        <fullName evidence="2">Type II secretion system protein H</fullName>
    </recommendedName>
    <alternativeName>
        <fullName evidence="9">General secretion pathway protein H</fullName>
    </alternativeName>
</protein>
<comment type="subcellular location">
    <subcellularLocation>
        <location evidence="1">Cell inner membrane</location>
        <topology evidence="1">Single-pass membrane protein</topology>
    </subcellularLocation>
</comment>
<keyword evidence="6" id="KW-0812">Transmembrane</keyword>
<evidence type="ECO:0000256" key="2">
    <source>
        <dbReference type="ARBA" id="ARBA00021549"/>
    </source>
</evidence>
<evidence type="ECO:0000256" key="1">
    <source>
        <dbReference type="ARBA" id="ARBA00004377"/>
    </source>
</evidence>
<dbReference type="SUPFAM" id="SSF54523">
    <property type="entry name" value="Pili subunits"/>
    <property type="match status" value="1"/>
</dbReference>
<dbReference type="PROSITE" id="PS00409">
    <property type="entry name" value="PROKAR_NTER_METHYL"/>
    <property type="match status" value="1"/>
</dbReference>
<evidence type="ECO:0000256" key="4">
    <source>
        <dbReference type="ARBA" id="ARBA00022481"/>
    </source>
</evidence>